<feature type="transmembrane region" description="Helical" evidence="6">
    <location>
        <begin position="209"/>
        <end position="231"/>
    </location>
</feature>
<feature type="transmembrane region" description="Helical" evidence="6">
    <location>
        <begin position="243"/>
        <end position="262"/>
    </location>
</feature>
<dbReference type="InterPro" id="IPR037185">
    <property type="entry name" value="EmrE-like"/>
</dbReference>
<feature type="transmembrane region" description="Helical" evidence="6">
    <location>
        <begin position="34"/>
        <end position="56"/>
    </location>
</feature>
<dbReference type="PANTHER" id="PTHR31218">
    <property type="entry name" value="WAT1-RELATED PROTEIN"/>
    <property type="match status" value="1"/>
</dbReference>
<proteinExistence type="inferred from homology"/>
<feature type="transmembrane region" description="Helical" evidence="6">
    <location>
        <begin position="129"/>
        <end position="149"/>
    </location>
</feature>
<keyword evidence="3 6" id="KW-0812">Transmembrane</keyword>
<comment type="similarity">
    <text evidence="2 6">Belongs to the drug/metabolite transporter (DMT) superfamily. Plant drug/metabolite exporter (P-DME) (TC 2.A.7.4) family.</text>
</comment>
<dbReference type="Pfam" id="PF00892">
    <property type="entry name" value="EamA"/>
    <property type="match status" value="2"/>
</dbReference>
<dbReference type="EMBL" id="JAAARO010000020">
    <property type="protein sequence ID" value="KAF5729810.1"/>
    <property type="molecule type" value="Genomic_DNA"/>
</dbReference>
<keyword evidence="9" id="KW-1185">Reference proteome</keyword>
<comment type="caution">
    <text evidence="8">The sequence shown here is derived from an EMBL/GenBank/DDBJ whole genome shotgun (WGS) entry which is preliminary data.</text>
</comment>
<feature type="transmembrane region" description="Helical" evidence="6">
    <location>
        <begin position="92"/>
        <end position="117"/>
    </location>
</feature>
<feature type="transmembrane region" description="Helical" evidence="6">
    <location>
        <begin position="177"/>
        <end position="197"/>
    </location>
</feature>
<keyword evidence="4 6" id="KW-1133">Transmembrane helix</keyword>
<evidence type="ECO:0000256" key="3">
    <source>
        <dbReference type="ARBA" id="ARBA00022692"/>
    </source>
</evidence>
<protein>
    <recommendedName>
        <fullName evidence="6">WAT1-related protein</fullName>
    </recommendedName>
</protein>
<dbReference type="SUPFAM" id="SSF103481">
    <property type="entry name" value="Multidrug resistance efflux transporter EmrE"/>
    <property type="match status" value="1"/>
</dbReference>
<evidence type="ECO:0000313" key="9">
    <source>
        <dbReference type="Proteomes" id="UP000593562"/>
    </source>
</evidence>
<dbReference type="GO" id="GO:0022857">
    <property type="term" value="F:transmembrane transporter activity"/>
    <property type="evidence" value="ECO:0007669"/>
    <property type="project" value="InterPro"/>
</dbReference>
<feature type="transmembrane region" description="Helical" evidence="6">
    <location>
        <begin position="68"/>
        <end position="86"/>
    </location>
</feature>
<dbReference type="GO" id="GO:0016020">
    <property type="term" value="C:membrane"/>
    <property type="evidence" value="ECO:0007669"/>
    <property type="project" value="UniProtKB-SubCell"/>
</dbReference>
<dbReference type="Proteomes" id="UP000593562">
    <property type="component" value="Unassembled WGS sequence"/>
</dbReference>
<evidence type="ECO:0000256" key="1">
    <source>
        <dbReference type="ARBA" id="ARBA00004141"/>
    </source>
</evidence>
<comment type="subcellular location">
    <subcellularLocation>
        <location evidence="1 6">Membrane</location>
        <topology evidence="1 6">Multi-pass membrane protein</topology>
    </subcellularLocation>
</comment>
<evidence type="ECO:0000313" key="8">
    <source>
        <dbReference type="EMBL" id="KAF5729810.1"/>
    </source>
</evidence>
<organism evidence="8 9">
    <name type="scientific">Tripterygium wilfordii</name>
    <name type="common">Thunder God vine</name>
    <dbReference type="NCBI Taxonomy" id="458696"/>
    <lineage>
        <taxon>Eukaryota</taxon>
        <taxon>Viridiplantae</taxon>
        <taxon>Streptophyta</taxon>
        <taxon>Embryophyta</taxon>
        <taxon>Tracheophyta</taxon>
        <taxon>Spermatophyta</taxon>
        <taxon>Magnoliopsida</taxon>
        <taxon>eudicotyledons</taxon>
        <taxon>Gunneridae</taxon>
        <taxon>Pentapetalae</taxon>
        <taxon>rosids</taxon>
        <taxon>fabids</taxon>
        <taxon>Celastrales</taxon>
        <taxon>Celastraceae</taxon>
        <taxon>Tripterygium</taxon>
    </lineage>
</organism>
<feature type="transmembrane region" description="Helical" evidence="6">
    <location>
        <begin position="7"/>
        <end position="28"/>
    </location>
</feature>
<feature type="transmembrane region" description="Helical" evidence="6">
    <location>
        <begin position="274"/>
        <end position="295"/>
    </location>
</feature>
<keyword evidence="5 6" id="KW-0472">Membrane</keyword>
<sequence length="326" mass="36103">MKTYASCVAMVVVQIGAGGSIILNKIAFEKGLNQLVLIVYRHVIATLLLGLLAYVLERKKRPALSISATMKIFVLASLGTTIYLNVYYAGLIYSSATVASALSNVIPCSTFIMAVLLRMEKVNITSASGRAKVLGTVICVAGSLIFTFWKGGFLLKGFESRPLINLYSSNKHSKENWILGSALILASCISWSGWLIMQAVVYKAYPARLSLNTLICFFASLQSGFLALFFGRNPSLWRLEWNVQLLTIIYNGVVISSFIYYLQTWCISKEGPVFAAMFTPLALIFVGLFSMIAFAEQLHVSRSKQEEVIERGETEFVHPTTSHHRH</sequence>
<feature type="domain" description="EamA" evidence="7">
    <location>
        <begin position="8"/>
        <end position="146"/>
    </location>
</feature>
<dbReference type="InParanoid" id="A0A7J7C6R4"/>
<evidence type="ECO:0000259" key="7">
    <source>
        <dbReference type="Pfam" id="PF00892"/>
    </source>
</evidence>
<reference evidence="8 9" key="1">
    <citation type="journal article" date="2020" name="Nat. Commun.">
        <title>Genome of Tripterygium wilfordii and identification of cytochrome P450 involved in triptolide biosynthesis.</title>
        <authorList>
            <person name="Tu L."/>
            <person name="Su P."/>
            <person name="Zhang Z."/>
            <person name="Gao L."/>
            <person name="Wang J."/>
            <person name="Hu T."/>
            <person name="Zhou J."/>
            <person name="Zhang Y."/>
            <person name="Zhao Y."/>
            <person name="Liu Y."/>
            <person name="Song Y."/>
            <person name="Tong Y."/>
            <person name="Lu Y."/>
            <person name="Yang J."/>
            <person name="Xu C."/>
            <person name="Jia M."/>
            <person name="Peters R.J."/>
            <person name="Huang L."/>
            <person name="Gao W."/>
        </authorList>
    </citation>
    <scope>NUCLEOTIDE SEQUENCE [LARGE SCALE GENOMIC DNA]</scope>
    <source>
        <strain evidence="9">cv. XIE 37</strain>
        <tissue evidence="8">Leaf</tissue>
    </source>
</reference>
<dbReference type="AlphaFoldDB" id="A0A7J7C6R4"/>
<name>A0A7J7C6R4_TRIWF</name>
<feature type="domain" description="EamA" evidence="7">
    <location>
        <begin position="179"/>
        <end position="300"/>
    </location>
</feature>
<dbReference type="InterPro" id="IPR000620">
    <property type="entry name" value="EamA_dom"/>
</dbReference>
<dbReference type="InterPro" id="IPR030184">
    <property type="entry name" value="WAT1-related"/>
</dbReference>
<accession>A0A7J7C6R4</accession>
<evidence type="ECO:0000256" key="5">
    <source>
        <dbReference type="ARBA" id="ARBA00023136"/>
    </source>
</evidence>
<evidence type="ECO:0000256" key="4">
    <source>
        <dbReference type="ARBA" id="ARBA00022989"/>
    </source>
</evidence>
<evidence type="ECO:0000256" key="6">
    <source>
        <dbReference type="RuleBase" id="RU363077"/>
    </source>
</evidence>
<evidence type="ECO:0000256" key="2">
    <source>
        <dbReference type="ARBA" id="ARBA00007635"/>
    </source>
</evidence>
<gene>
    <name evidence="8" type="ORF">HS088_TW20G00175</name>
</gene>